<reference evidence="1" key="1">
    <citation type="submission" date="2020-10" db="EMBL/GenBank/DDBJ databases">
        <authorList>
            <person name="Gilroy R."/>
        </authorList>
    </citation>
    <scope>NUCLEOTIDE SEQUENCE</scope>
    <source>
        <strain evidence="1">CHK154-7741</strain>
    </source>
</reference>
<evidence type="ECO:0000313" key="2">
    <source>
        <dbReference type="Proteomes" id="UP000886748"/>
    </source>
</evidence>
<organism evidence="1 2">
    <name type="scientific">Candidatus Limenecus avicola</name>
    <dbReference type="NCBI Taxonomy" id="2840847"/>
    <lineage>
        <taxon>Bacteria</taxon>
        <taxon>Bacillati</taxon>
        <taxon>Bacillota</taxon>
        <taxon>Clostridia</taxon>
        <taxon>Eubacteriales</taxon>
        <taxon>Clostridiaceae</taxon>
        <taxon>Clostridiaceae incertae sedis</taxon>
        <taxon>Candidatus Limenecus</taxon>
    </lineage>
</organism>
<dbReference type="EMBL" id="DVOD01000072">
    <property type="protein sequence ID" value="HIU93490.1"/>
    <property type="molecule type" value="Genomic_DNA"/>
</dbReference>
<accession>A0A9D1SS96</accession>
<gene>
    <name evidence="1" type="ORF">IAD26_10230</name>
</gene>
<proteinExistence type="predicted"/>
<comment type="caution">
    <text evidence="1">The sequence shown here is derived from an EMBL/GenBank/DDBJ whole genome shotgun (WGS) entry which is preliminary data.</text>
</comment>
<protein>
    <submittedName>
        <fullName evidence="1">Uncharacterized protein</fullName>
    </submittedName>
</protein>
<evidence type="ECO:0000313" key="1">
    <source>
        <dbReference type="EMBL" id="HIU93490.1"/>
    </source>
</evidence>
<name>A0A9D1SS96_9CLOT</name>
<sequence>MYSPQFMRFLIGRDADDYVNEEKKQEESKSFDSVIYRCSKYATVPIEIKKHN</sequence>
<dbReference type="Proteomes" id="UP000886748">
    <property type="component" value="Unassembled WGS sequence"/>
</dbReference>
<reference evidence="1" key="2">
    <citation type="journal article" date="2021" name="PeerJ">
        <title>Extensive microbial diversity within the chicken gut microbiome revealed by metagenomics and culture.</title>
        <authorList>
            <person name="Gilroy R."/>
            <person name="Ravi A."/>
            <person name="Getino M."/>
            <person name="Pursley I."/>
            <person name="Horton D.L."/>
            <person name="Alikhan N.F."/>
            <person name="Baker D."/>
            <person name="Gharbi K."/>
            <person name="Hall N."/>
            <person name="Watson M."/>
            <person name="Adriaenssens E.M."/>
            <person name="Foster-Nyarko E."/>
            <person name="Jarju S."/>
            <person name="Secka A."/>
            <person name="Antonio M."/>
            <person name="Oren A."/>
            <person name="Chaudhuri R.R."/>
            <person name="La Ragione R."/>
            <person name="Hildebrand F."/>
            <person name="Pallen M.J."/>
        </authorList>
    </citation>
    <scope>NUCLEOTIDE SEQUENCE</scope>
    <source>
        <strain evidence="1">CHK154-7741</strain>
    </source>
</reference>
<dbReference type="AlphaFoldDB" id="A0A9D1SS96"/>